<feature type="non-terminal residue" evidence="1">
    <location>
        <position position="1"/>
    </location>
</feature>
<protein>
    <submittedName>
        <fullName evidence="1">Uncharacterized protein</fullName>
    </submittedName>
</protein>
<organism evidence="1 2">
    <name type="scientific">Scleroderma citrinum Foug A</name>
    <dbReference type="NCBI Taxonomy" id="1036808"/>
    <lineage>
        <taxon>Eukaryota</taxon>
        <taxon>Fungi</taxon>
        <taxon>Dikarya</taxon>
        <taxon>Basidiomycota</taxon>
        <taxon>Agaricomycotina</taxon>
        <taxon>Agaricomycetes</taxon>
        <taxon>Agaricomycetidae</taxon>
        <taxon>Boletales</taxon>
        <taxon>Sclerodermatineae</taxon>
        <taxon>Sclerodermataceae</taxon>
        <taxon>Scleroderma</taxon>
    </lineage>
</organism>
<dbReference type="AlphaFoldDB" id="A0A0C3DTV8"/>
<sequence>LMYAFVWIIICYNGPLGRERPDSTTFMYDRSILLAWTEQALDDLGRALDSKIAFLVDPMASLLQCKISPYFVDLFDLADNWRRLHGKAYYTGVSVGFDEVAAVLDKFIATMPDDEKSPEFETIALQLQEDSAAIAQTYSLWRPIQANGQMPLKRLHDEVHSMGNAPLPYKWFKE</sequence>
<gene>
    <name evidence="1" type="ORF">SCLCIDRAFT_126233</name>
</gene>
<reference evidence="1 2" key="1">
    <citation type="submission" date="2014-04" db="EMBL/GenBank/DDBJ databases">
        <authorList>
            <consortium name="DOE Joint Genome Institute"/>
            <person name="Kuo A."/>
            <person name="Kohler A."/>
            <person name="Nagy L.G."/>
            <person name="Floudas D."/>
            <person name="Copeland A."/>
            <person name="Barry K.W."/>
            <person name="Cichocki N."/>
            <person name="Veneault-Fourrey C."/>
            <person name="LaButti K."/>
            <person name="Lindquist E.A."/>
            <person name="Lipzen A."/>
            <person name="Lundell T."/>
            <person name="Morin E."/>
            <person name="Murat C."/>
            <person name="Sun H."/>
            <person name="Tunlid A."/>
            <person name="Henrissat B."/>
            <person name="Grigoriev I.V."/>
            <person name="Hibbett D.S."/>
            <person name="Martin F."/>
            <person name="Nordberg H.P."/>
            <person name="Cantor M.N."/>
            <person name="Hua S.X."/>
        </authorList>
    </citation>
    <scope>NUCLEOTIDE SEQUENCE [LARGE SCALE GENOMIC DNA]</scope>
    <source>
        <strain evidence="1 2">Foug A</strain>
    </source>
</reference>
<name>A0A0C3DTV8_9AGAM</name>
<evidence type="ECO:0000313" key="2">
    <source>
        <dbReference type="Proteomes" id="UP000053989"/>
    </source>
</evidence>
<dbReference type="EMBL" id="KN822074">
    <property type="protein sequence ID" value="KIM59396.1"/>
    <property type="molecule type" value="Genomic_DNA"/>
</dbReference>
<keyword evidence="2" id="KW-1185">Reference proteome</keyword>
<dbReference type="Proteomes" id="UP000053989">
    <property type="component" value="Unassembled WGS sequence"/>
</dbReference>
<proteinExistence type="predicted"/>
<dbReference type="OrthoDB" id="2674257at2759"/>
<reference evidence="2" key="2">
    <citation type="submission" date="2015-01" db="EMBL/GenBank/DDBJ databases">
        <title>Evolutionary Origins and Diversification of the Mycorrhizal Mutualists.</title>
        <authorList>
            <consortium name="DOE Joint Genome Institute"/>
            <consortium name="Mycorrhizal Genomics Consortium"/>
            <person name="Kohler A."/>
            <person name="Kuo A."/>
            <person name="Nagy L.G."/>
            <person name="Floudas D."/>
            <person name="Copeland A."/>
            <person name="Barry K.W."/>
            <person name="Cichocki N."/>
            <person name="Veneault-Fourrey C."/>
            <person name="LaButti K."/>
            <person name="Lindquist E.A."/>
            <person name="Lipzen A."/>
            <person name="Lundell T."/>
            <person name="Morin E."/>
            <person name="Murat C."/>
            <person name="Riley R."/>
            <person name="Ohm R."/>
            <person name="Sun H."/>
            <person name="Tunlid A."/>
            <person name="Henrissat B."/>
            <person name="Grigoriev I.V."/>
            <person name="Hibbett D.S."/>
            <person name="Martin F."/>
        </authorList>
    </citation>
    <scope>NUCLEOTIDE SEQUENCE [LARGE SCALE GENOMIC DNA]</scope>
    <source>
        <strain evidence="2">Foug A</strain>
    </source>
</reference>
<dbReference type="HOGENOM" id="CLU_1541013_0_0_1"/>
<evidence type="ECO:0000313" key="1">
    <source>
        <dbReference type="EMBL" id="KIM59396.1"/>
    </source>
</evidence>
<accession>A0A0C3DTV8</accession>
<dbReference type="STRING" id="1036808.A0A0C3DTV8"/>
<dbReference type="InParanoid" id="A0A0C3DTV8"/>